<dbReference type="CDD" id="cd24033">
    <property type="entry name" value="ASKHA_NBD_NodU_CmcH-like_N"/>
    <property type="match status" value="1"/>
</dbReference>
<organism evidence="4 5">
    <name type="scientific">Carboxylicivirga marina</name>
    <dbReference type="NCBI Taxonomy" id="2800988"/>
    <lineage>
        <taxon>Bacteria</taxon>
        <taxon>Pseudomonadati</taxon>
        <taxon>Bacteroidota</taxon>
        <taxon>Bacteroidia</taxon>
        <taxon>Marinilabiliales</taxon>
        <taxon>Marinilabiliaceae</taxon>
        <taxon>Carboxylicivirga</taxon>
    </lineage>
</organism>
<feature type="domain" description="Carbamoyltransferase" evidence="2">
    <location>
        <begin position="121"/>
        <end position="338"/>
    </location>
</feature>
<keyword evidence="5" id="KW-1185">Reference proteome</keyword>
<proteinExistence type="inferred from homology"/>
<dbReference type="Proteomes" id="UP000605676">
    <property type="component" value="Unassembled WGS sequence"/>
</dbReference>
<protein>
    <recommendedName>
        <fullName evidence="6">Carbamoyltransferase</fullName>
    </recommendedName>
</protein>
<dbReference type="Gene3D" id="3.30.420.40">
    <property type="match status" value="2"/>
</dbReference>
<evidence type="ECO:0000256" key="1">
    <source>
        <dbReference type="ARBA" id="ARBA00006129"/>
    </source>
</evidence>
<dbReference type="RefSeq" id="WP_200464586.1">
    <property type="nucleotide sequence ID" value="NZ_JAENRR010000015.1"/>
</dbReference>
<sequence>MDTSKPTLAIYGIQDRINSETPFYVHDHAITLMDKGKVIKHLSLERLTRKKHDNTLHEQLYDILKKEGLLKNTDYDLAFTDNVVGRTFLSSCGRFRFEAPLHNSLLASPEKGRCWWLDKEKEAYAINHELAHMGACLPFYGNFNNNSLLVHFDGGGSLSNFSAFSYVNKQLKPIEHHWDFKYLSGLFNANALVFGIIGAKFKEQNSVPGKMMGLAAYGTYRREIEDWLVTHNYFTDIWGSKKNFFKAAKTDFNIDIKHLNQDNDFLQDIVATMQGIFQREILTKLQQLRQIGQFDYLYYSGGSALNIVANTEIVESGLFKDVYIPPCTEDSGLSLGGAAMLEWYKHGHIETHSPYLNNWQLAQETCEFTTQDIEACAEALIQNKVVAICNNVGEIGPRALGNRSIIALANSKKLADKVSMAHKKREWYRPVAPIMLTKNACYFTGIKSIHHLAKYMLLDFRIEKAKQAEIEGVVHVDGTSRIQTIEQNDNAYIFALLSHLDSKYNVKALINTSFNVRGEPIVHNSEGAIKSAKNMKLDGLVINGKFQKL</sequence>
<reference evidence="4 5" key="1">
    <citation type="submission" date="2021-01" db="EMBL/GenBank/DDBJ databases">
        <title>Carboxyliciviraga sp.nov., isolated from coastal sediments.</title>
        <authorList>
            <person name="Lu D."/>
            <person name="Zhang T."/>
        </authorList>
    </citation>
    <scope>NUCLEOTIDE SEQUENCE [LARGE SCALE GENOMIC DNA]</scope>
    <source>
        <strain evidence="4 5">N1Y132</strain>
    </source>
</reference>
<dbReference type="InterPro" id="IPR031730">
    <property type="entry name" value="Carbam_trans_C"/>
</dbReference>
<feature type="domain" description="Carbamoyltransferase C-terminal" evidence="3">
    <location>
        <begin position="377"/>
        <end position="544"/>
    </location>
</feature>
<dbReference type="InterPro" id="IPR038152">
    <property type="entry name" value="Carbam_trans_C_sf"/>
</dbReference>
<accession>A0ABS1HI55</accession>
<dbReference type="PANTHER" id="PTHR34847:SF1">
    <property type="entry name" value="NODULATION PROTEIN U"/>
    <property type="match status" value="1"/>
</dbReference>
<evidence type="ECO:0000259" key="2">
    <source>
        <dbReference type="Pfam" id="PF02543"/>
    </source>
</evidence>
<comment type="similarity">
    <text evidence="1">Belongs to the NodU/CmcH family.</text>
</comment>
<dbReference type="PANTHER" id="PTHR34847">
    <property type="entry name" value="NODULATION PROTEIN U"/>
    <property type="match status" value="1"/>
</dbReference>
<dbReference type="InterPro" id="IPR003696">
    <property type="entry name" value="Carbtransf_dom"/>
</dbReference>
<dbReference type="Gene3D" id="3.90.870.20">
    <property type="entry name" value="Carbamoyltransferase, C-terminal domain"/>
    <property type="match status" value="1"/>
</dbReference>
<dbReference type="InterPro" id="IPR051338">
    <property type="entry name" value="NodU/CmcH_Carbamoyltrnsfr"/>
</dbReference>
<evidence type="ECO:0008006" key="6">
    <source>
        <dbReference type="Google" id="ProtNLM"/>
    </source>
</evidence>
<name>A0ABS1HI55_9BACT</name>
<dbReference type="Pfam" id="PF16861">
    <property type="entry name" value="Carbam_trans_C"/>
    <property type="match status" value="1"/>
</dbReference>
<evidence type="ECO:0000313" key="4">
    <source>
        <dbReference type="EMBL" id="MBK3517356.1"/>
    </source>
</evidence>
<comment type="caution">
    <text evidence="4">The sequence shown here is derived from an EMBL/GenBank/DDBJ whole genome shotgun (WGS) entry which is preliminary data.</text>
</comment>
<dbReference type="Pfam" id="PF02543">
    <property type="entry name" value="Carbam_trans_N"/>
    <property type="match status" value="1"/>
</dbReference>
<dbReference type="EMBL" id="JAENRR010000015">
    <property type="protein sequence ID" value="MBK3517356.1"/>
    <property type="molecule type" value="Genomic_DNA"/>
</dbReference>
<evidence type="ECO:0000313" key="5">
    <source>
        <dbReference type="Proteomes" id="UP000605676"/>
    </source>
</evidence>
<gene>
    <name evidence="4" type="ORF">JIV24_08395</name>
</gene>
<evidence type="ECO:0000259" key="3">
    <source>
        <dbReference type="Pfam" id="PF16861"/>
    </source>
</evidence>